<dbReference type="EMBL" id="CP012670">
    <property type="protein sequence ID" value="AUX24772.1"/>
    <property type="molecule type" value="Genomic_DNA"/>
</dbReference>
<dbReference type="CDD" id="cd09009">
    <property type="entry name" value="PNP-EcPNPII_like"/>
    <property type="match status" value="1"/>
</dbReference>
<keyword evidence="3 5" id="KW-0328">Glycosyltransferase</keyword>
<comment type="function">
    <text evidence="5">The purine nucleoside phosphorylases catalyze the phosphorolytic breakdown of the N-glycosidic bond in the beta-(deoxy)ribonucleoside molecules, with the formation of the corresponding free purine bases and pentose-1-phosphate.</text>
</comment>
<evidence type="ECO:0000313" key="9">
    <source>
        <dbReference type="Proteomes" id="UP000295781"/>
    </source>
</evidence>
<accession>A0A4V0NE33</accession>
<dbReference type="UniPathway" id="UPA00606"/>
<sequence length="283" mass="29671">MTTLSELDEAVRVIRHHVPAPPTVGVVLGSGLGGWGDALADLVKLPYAEIPGMPRAAVVGHAGFFCAGRVGDVPVACLQGRAHLYEGHPLAKVVFGVRVLARLGCRAVLLTNAAGGIHHGFAAGDLMLLIDHLNLMGKNPLVGPNDDALGKRFPDMTYAHDPRLLELARAAASEAGVPLREGVYAALLGPSYETPAEIRMLRTLGADAVGMSTVPEIIALRHMGVPAAAISCITNLAAGLTRRELDHAEVEETARKARARFSGLLSAWVRRAGEDAAAWSSAS</sequence>
<evidence type="ECO:0000256" key="5">
    <source>
        <dbReference type="PIRNR" id="PIRNR000477"/>
    </source>
</evidence>
<comment type="similarity">
    <text evidence="2 5">Belongs to the PNP/MTAP phosphorylase family.</text>
</comment>
<feature type="binding site" evidence="6">
    <location>
        <position position="30"/>
    </location>
    <ligand>
        <name>phosphate</name>
        <dbReference type="ChEBI" id="CHEBI:43474"/>
    </ligand>
</feature>
<dbReference type="InterPro" id="IPR035994">
    <property type="entry name" value="Nucleoside_phosphorylase_sf"/>
</dbReference>
<evidence type="ECO:0000313" key="8">
    <source>
        <dbReference type="EMBL" id="AUX24772.1"/>
    </source>
</evidence>
<evidence type="ECO:0000256" key="3">
    <source>
        <dbReference type="ARBA" id="ARBA00022676"/>
    </source>
</evidence>
<dbReference type="InterPro" id="IPR011268">
    <property type="entry name" value="Purine_phosphorylase"/>
</dbReference>
<evidence type="ECO:0000256" key="6">
    <source>
        <dbReference type="PIRSR" id="PIRSR000477-2"/>
    </source>
</evidence>
<dbReference type="PIRSF" id="PIRSF000477">
    <property type="entry name" value="PurNPase"/>
    <property type="match status" value="1"/>
</dbReference>
<protein>
    <recommendedName>
        <fullName evidence="5">Purine nucleoside phosphorylase</fullName>
        <ecNumber evidence="5">2.4.2.1</ecNumber>
    </recommendedName>
    <alternativeName>
        <fullName evidence="5">Inosine-guanosine phosphorylase</fullName>
    </alternativeName>
</protein>
<evidence type="ECO:0000256" key="2">
    <source>
        <dbReference type="ARBA" id="ARBA00006751"/>
    </source>
</evidence>
<evidence type="ECO:0000259" key="7">
    <source>
        <dbReference type="Pfam" id="PF01048"/>
    </source>
</evidence>
<dbReference type="Pfam" id="PF01048">
    <property type="entry name" value="PNP_UDP_1"/>
    <property type="match status" value="1"/>
</dbReference>
<dbReference type="PANTHER" id="PTHR11904">
    <property type="entry name" value="METHYLTHIOADENOSINE/PURINE NUCLEOSIDE PHOSPHORYLASE"/>
    <property type="match status" value="1"/>
</dbReference>
<dbReference type="GO" id="GO:0005737">
    <property type="term" value="C:cytoplasm"/>
    <property type="evidence" value="ECO:0007669"/>
    <property type="project" value="TreeGrafter"/>
</dbReference>
<feature type="binding site" evidence="6">
    <location>
        <begin position="81"/>
        <end position="83"/>
    </location>
    <ligand>
        <name>phosphate</name>
        <dbReference type="ChEBI" id="CHEBI:43474"/>
    </ligand>
</feature>
<dbReference type="GO" id="GO:0009116">
    <property type="term" value="P:nucleoside metabolic process"/>
    <property type="evidence" value="ECO:0007669"/>
    <property type="project" value="InterPro"/>
</dbReference>
<proteinExistence type="inferred from homology"/>
<dbReference type="NCBIfam" id="NF006054">
    <property type="entry name" value="PRK08202.1"/>
    <property type="match status" value="1"/>
</dbReference>
<dbReference type="PANTHER" id="PTHR11904:SF9">
    <property type="entry name" value="PURINE NUCLEOSIDE PHOSPHORYLASE-RELATED"/>
    <property type="match status" value="1"/>
</dbReference>
<organism evidence="8 9">
    <name type="scientific">Sorangium cellulosum</name>
    <name type="common">Polyangium cellulosum</name>
    <dbReference type="NCBI Taxonomy" id="56"/>
    <lineage>
        <taxon>Bacteria</taxon>
        <taxon>Pseudomonadati</taxon>
        <taxon>Myxococcota</taxon>
        <taxon>Polyangia</taxon>
        <taxon>Polyangiales</taxon>
        <taxon>Polyangiaceae</taxon>
        <taxon>Sorangium</taxon>
    </lineage>
</organism>
<feature type="domain" description="Nucleoside phosphorylase" evidence="7">
    <location>
        <begin position="31"/>
        <end position="269"/>
    </location>
</feature>
<dbReference type="InterPro" id="IPR000845">
    <property type="entry name" value="Nucleoside_phosphorylase_d"/>
</dbReference>
<dbReference type="NCBIfam" id="TIGR01697">
    <property type="entry name" value="PNPH-PUNA-XAPA"/>
    <property type="match status" value="1"/>
</dbReference>
<dbReference type="SUPFAM" id="SSF53167">
    <property type="entry name" value="Purine and uridine phosphorylases"/>
    <property type="match status" value="1"/>
</dbReference>
<feature type="binding site" evidence="6">
    <location>
        <position position="212"/>
    </location>
    <ligand>
        <name>phosphate</name>
        <dbReference type="ChEBI" id="CHEBI:43474"/>
    </ligand>
</feature>
<dbReference type="GO" id="GO:0004731">
    <property type="term" value="F:purine-nucleoside phosphorylase activity"/>
    <property type="evidence" value="ECO:0007669"/>
    <property type="project" value="UniProtKB-EC"/>
</dbReference>
<dbReference type="Gene3D" id="3.40.50.1580">
    <property type="entry name" value="Nucleoside phosphorylase domain"/>
    <property type="match status" value="1"/>
</dbReference>
<feature type="binding site" evidence="6">
    <location>
        <position position="61"/>
    </location>
    <ligand>
        <name>phosphate</name>
        <dbReference type="ChEBI" id="CHEBI:43474"/>
    </ligand>
</feature>
<dbReference type="RefSeq" id="WP_129351268.1">
    <property type="nucleotide sequence ID" value="NZ_CP012670.1"/>
</dbReference>
<comment type="pathway">
    <text evidence="1 5">Purine metabolism; purine nucleoside salvage.</text>
</comment>
<evidence type="ECO:0000256" key="4">
    <source>
        <dbReference type="ARBA" id="ARBA00022679"/>
    </source>
</evidence>
<name>A0A4V0NE33_SORCE</name>
<feature type="binding site" evidence="6">
    <location>
        <position position="235"/>
    </location>
    <ligand>
        <name>a purine D-ribonucleoside</name>
        <dbReference type="ChEBI" id="CHEBI:142355"/>
    </ligand>
</feature>
<dbReference type="OrthoDB" id="1523230at2"/>
<feature type="binding site" evidence="6">
    <location>
        <position position="113"/>
    </location>
    <ligand>
        <name>phosphate</name>
        <dbReference type="ChEBI" id="CHEBI:43474"/>
    </ligand>
</feature>
<gene>
    <name evidence="8" type="primary">deoD</name>
    <name evidence="8" type="ORF">SOCEGT47_053110</name>
</gene>
<dbReference type="EC" id="2.4.2.1" evidence="5"/>
<dbReference type="AlphaFoldDB" id="A0A4V0NE33"/>
<feature type="binding site" evidence="6">
    <location>
        <position position="193"/>
    </location>
    <ligand>
        <name>a purine D-ribonucleoside</name>
        <dbReference type="ChEBI" id="CHEBI:142355"/>
    </ligand>
</feature>
<keyword evidence="4 5" id="KW-0808">Transferase</keyword>
<reference evidence="8 9" key="1">
    <citation type="submission" date="2015-09" db="EMBL/GenBank/DDBJ databases">
        <title>Sorangium comparison.</title>
        <authorList>
            <person name="Zaburannyi N."/>
            <person name="Bunk B."/>
            <person name="Overmann J."/>
            <person name="Mueller R."/>
        </authorList>
    </citation>
    <scope>NUCLEOTIDE SEQUENCE [LARGE SCALE GENOMIC DNA]</scope>
    <source>
        <strain evidence="8 9">So ceGT47</strain>
    </source>
</reference>
<dbReference type="Proteomes" id="UP000295781">
    <property type="component" value="Chromosome"/>
</dbReference>
<evidence type="ECO:0000256" key="1">
    <source>
        <dbReference type="ARBA" id="ARBA00005058"/>
    </source>
</evidence>